<dbReference type="RefSeq" id="WP_146195193.1">
    <property type="nucleotide sequence ID" value="NZ_QEYD01000017.1"/>
</dbReference>
<protein>
    <submittedName>
        <fullName evidence="2">Uncharacterized protein</fullName>
    </submittedName>
</protein>
<keyword evidence="3" id="KW-1185">Reference proteome</keyword>
<feature type="non-terminal residue" evidence="2">
    <location>
        <position position="83"/>
    </location>
</feature>
<evidence type="ECO:0000313" key="2">
    <source>
        <dbReference type="EMBL" id="PWE26641.1"/>
    </source>
</evidence>
<reference evidence="2 3" key="1">
    <citation type="submission" date="2018-05" db="EMBL/GenBank/DDBJ databases">
        <title>Pararhodobacter marina sp. nov., isolated from deep-sea water of the Indian Ocean.</title>
        <authorList>
            <person name="Lai Q.Sr."/>
            <person name="Liu X."/>
            <person name="Shao Z."/>
        </authorList>
    </citation>
    <scope>NUCLEOTIDE SEQUENCE [LARGE SCALE GENOMIC DNA]</scope>
    <source>
        <strain evidence="2 3">CIC4N-9</strain>
    </source>
</reference>
<gene>
    <name evidence="2" type="ORF">C4N9_20460</name>
</gene>
<organism evidence="2 3">
    <name type="scientific">Pararhodobacter marinus</name>
    <dbReference type="NCBI Taxonomy" id="2184063"/>
    <lineage>
        <taxon>Bacteria</taxon>
        <taxon>Pseudomonadati</taxon>
        <taxon>Pseudomonadota</taxon>
        <taxon>Alphaproteobacteria</taxon>
        <taxon>Rhodobacterales</taxon>
        <taxon>Paracoccaceae</taxon>
        <taxon>Pararhodobacter</taxon>
    </lineage>
</organism>
<dbReference type="Proteomes" id="UP000244940">
    <property type="component" value="Unassembled WGS sequence"/>
</dbReference>
<evidence type="ECO:0000256" key="1">
    <source>
        <dbReference type="SAM" id="MobiDB-lite"/>
    </source>
</evidence>
<dbReference type="GeneID" id="94367271"/>
<proteinExistence type="predicted"/>
<evidence type="ECO:0000313" key="3">
    <source>
        <dbReference type="Proteomes" id="UP000244940"/>
    </source>
</evidence>
<comment type="caution">
    <text evidence="2">The sequence shown here is derived from an EMBL/GenBank/DDBJ whole genome shotgun (WGS) entry which is preliminary data.</text>
</comment>
<sequence>MTNHAPTARRSFAPLFPGNTKPDDLPTAMLEGAATFYGDPKTGIVRMVVASGGSRVEAVLTPDLVAMLANAGIDAMRAALGQP</sequence>
<dbReference type="AlphaFoldDB" id="A0A2U2C467"/>
<feature type="region of interest" description="Disordered" evidence="1">
    <location>
        <begin position="1"/>
        <end position="20"/>
    </location>
</feature>
<name>A0A2U2C467_9RHOB</name>
<dbReference type="EMBL" id="QEYD01000017">
    <property type="protein sequence ID" value="PWE26641.1"/>
    <property type="molecule type" value="Genomic_DNA"/>
</dbReference>
<accession>A0A2U2C467</accession>